<keyword evidence="6 7" id="KW-0472">Membrane</keyword>
<keyword evidence="10" id="KW-1185">Reference proteome</keyword>
<feature type="transmembrane region" description="Helical" evidence="7">
    <location>
        <begin position="30"/>
        <end position="52"/>
    </location>
</feature>
<keyword evidence="4 7" id="KW-0812">Transmembrane</keyword>
<evidence type="ECO:0000313" key="9">
    <source>
        <dbReference type="EMBL" id="KFE33290.1"/>
    </source>
</evidence>
<dbReference type="CDD" id="cd06261">
    <property type="entry name" value="TM_PBP2"/>
    <property type="match status" value="1"/>
</dbReference>
<evidence type="ECO:0000256" key="4">
    <source>
        <dbReference type="ARBA" id="ARBA00022692"/>
    </source>
</evidence>
<evidence type="ECO:0000256" key="6">
    <source>
        <dbReference type="ARBA" id="ARBA00023136"/>
    </source>
</evidence>
<dbReference type="Proteomes" id="UP000028607">
    <property type="component" value="Unassembled WGS sequence"/>
</dbReference>
<dbReference type="PATRIC" id="fig|1317124.6.peg.3755"/>
<sequence>MTAEANIPARSRTISRPFVWMLSGLRRMPLLVTLSIAFLTLMLVVTVFGRFLQPYAFEQIDLLARMKPPAPLEGFTWTHPLGTDKLGRDLLSRLIVGAQTSMALTLLGTVVGAIIGITLGFVAAHKGRWWDEAIMAAVDFQAAMPWFIVALAVLAFMGNSMIVFLMLMGLYGWEGYARITRGLVLSAREQGYALAVHGLGATPRWIYLRHVLPNIAGPLLVQLTINFPSTILFETSLSFLGLGIRPPMTSLGQMLGEGRDYLISAWWLAVVPGTVIFLTTLSMSILGDWLRARLDPSLEN</sequence>
<feature type="transmembrane region" description="Helical" evidence="7">
    <location>
        <begin position="103"/>
        <end position="124"/>
    </location>
</feature>
<reference evidence="10" key="1">
    <citation type="submission" date="2013-04" db="EMBL/GenBank/DDBJ databases">
        <title>Thioclava sp. 13D2W-2 Genome Sequencing.</title>
        <authorList>
            <person name="Lai Q."/>
            <person name="Li G."/>
            <person name="Shao Z."/>
        </authorList>
    </citation>
    <scope>NUCLEOTIDE SEQUENCE [LARGE SCALE GENOMIC DNA]</scope>
    <source>
        <strain evidence="10">13D2W-2</strain>
    </source>
</reference>
<comment type="subcellular location">
    <subcellularLocation>
        <location evidence="1 7">Cell membrane</location>
        <topology evidence="1 7">Multi-pass membrane protein</topology>
    </subcellularLocation>
</comment>
<dbReference type="PANTHER" id="PTHR43386:SF25">
    <property type="entry name" value="PEPTIDE ABC TRANSPORTER PERMEASE PROTEIN"/>
    <property type="match status" value="1"/>
</dbReference>
<dbReference type="SUPFAM" id="SSF161098">
    <property type="entry name" value="MetI-like"/>
    <property type="match status" value="1"/>
</dbReference>
<evidence type="ECO:0000256" key="2">
    <source>
        <dbReference type="ARBA" id="ARBA00022448"/>
    </source>
</evidence>
<dbReference type="EMBL" id="AQRC01000027">
    <property type="protein sequence ID" value="KFE33290.1"/>
    <property type="molecule type" value="Genomic_DNA"/>
</dbReference>
<keyword evidence="5 7" id="KW-1133">Transmembrane helix</keyword>
<feature type="transmembrane region" description="Helical" evidence="7">
    <location>
        <begin position="265"/>
        <end position="286"/>
    </location>
</feature>
<reference evidence="9 10" key="2">
    <citation type="journal article" date="2015" name="Antonie Van Leeuwenhoek">
        <title>Thioclava indica sp. nov., isolated from surface seawater of the Indian Ocean.</title>
        <authorList>
            <person name="Liu Y."/>
            <person name="Lai Q."/>
            <person name="Du J."/>
            <person name="Xu H."/>
            <person name="Jiang L."/>
            <person name="Shao Z."/>
        </authorList>
    </citation>
    <scope>NUCLEOTIDE SEQUENCE [LARGE SCALE GENOMIC DNA]</scope>
    <source>
        <strain evidence="9 10">13D2W-2</strain>
    </source>
</reference>
<evidence type="ECO:0000256" key="1">
    <source>
        <dbReference type="ARBA" id="ARBA00004651"/>
    </source>
</evidence>
<dbReference type="InterPro" id="IPR035906">
    <property type="entry name" value="MetI-like_sf"/>
</dbReference>
<dbReference type="GO" id="GO:0005886">
    <property type="term" value="C:plasma membrane"/>
    <property type="evidence" value="ECO:0007669"/>
    <property type="project" value="UniProtKB-SubCell"/>
</dbReference>
<dbReference type="InterPro" id="IPR000515">
    <property type="entry name" value="MetI-like"/>
</dbReference>
<dbReference type="RefSeq" id="WP_202900134.1">
    <property type="nucleotide sequence ID" value="NZ_AQRC01000027.1"/>
</dbReference>
<name>A0A085TRE3_9RHOB</name>
<dbReference type="PANTHER" id="PTHR43386">
    <property type="entry name" value="OLIGOPEPTIDE TRANSPORT SYSTEM PERMEASE PROTEIN APPC"/>
    <property type="match status" value="1"/>
</dbReference>
<proteinExistence type="inferred from homology"/>
<evidence type="ECO:0000256" key="3">
    <source>
        <dbReference type="ARBA" id="ARBA00022475"/>
    </source>
</evidence>
<dbReference type="eggNOG" id="COG1173">
    <property type="taxonomic scope" value="Bacteria"/>
</dbReference>
<evidence type="ECO:0000259" key="8">
    <source>
        <dbReference type="PROSITE" id="PS50928"/>
    </source>
</evidence>
<dbReference type="AlphaFoldDB" id="A0A085TRE3"/>
<feature type="transmembrane region" description="Helical" evidence="7">
    <location>
        <begin position="144"/>
        <end position="170"/>
    </location>
</feature>
<comment type="caution">
    <text evidence="9">The sequence shown here is derived from an EMBL/GenBank/DDBJ whole genome shotgun (WGS) entry which is preliminary data.</text>
</comment>
<dbReference type="Gene3D" id="1.10.3720.10">
    <property type="entry name" value="MetI-like"/>
    <property type="match status" value="1"/>
</dbReference>
<dbReference type="PROSITE" id="PS50928">
    <property type="entry name" value="ABC_TM1"/>
    <property type="match status" value="1"/>
</dbReference>
<dbReference type="GO" id="GO:0055085">
    <property type="term" value="P:transmembrane transport"/>
    <property type="evidence" value="ECO:0007669"/>
    <property type="project" value="InterPro"/>
</dbReference>
<dbReference type="InterPro" id="IPR050366">
    <property type="entry name" value="BP-dependent_transpt_permease"/>
</dbReference>
<gene>
    <name evidence="9" type="ORF">DW2_18734</name>
</gene>
<evidence type="ECO:0000313" key="10">
    <source>
        <dbReference type="Proteomes" id="UP000028607"/>
    </source>
</evidence>
<accession>A0A085TRE3</accession>
<organism evidence="9 10">
    <name type="scientific">Thioclava atlantica</name>
    <dbReference type="NCBI Taxonomy" id="1317124"/>
    <lineage>
        <taxon>Bacteria</taxon>
        <taxon>Pseudomonadati</taxon>
        <taxon>Pseudomonadota</taxon>
        <taxon>Alphaproteobacteria</taxon>
        <taxon>Rhodobacterales</taxon>
        <taxon>Paracoccaceae</taxon>
        <taxon>Thioclava</taxon>
    </lineage>
</organism>
<evidence type="ECO:0000256" key="7">
    <source>
        <dbReference type="RuleBase" id="RU363032"/>
    </source>
</evidence>
<feature type="transmembrane region" description="Helical" evidence="7">
    <location>
        <begin position="219"/>
        <end position="244"/>
    </location>
</feature>
<keyword evidence="3" id="KW-1003">Cell membrane</keyword>
<dbReference type="Pfam" id="PF00528">
    <property type="entry name" value="BPD_transp_1"/>
    <property type="match status" value="1"/>
</dbReference>
<protein>
    <submittedName>
        <fullName evidence="9">Dipeptide transport system permease DppC</fullName>
    </submittedName>
</protein>
<feature type="domain" description="ABC transmembrane type-1" evidence="8">
    <location>
        <begin position="98"/>
        <end position="287"/>
    </location>
</feature>
<dbReference type="STRING" id="1317124.DW2_18734"/>
<comment type="similarity">
    <text evidence="7">Belongs to the binding-protein-dependent transport system permease family.</text>
</comment>
<keyword evidence="2 7" id="KW-0813">Transport</keyword>
<evidence type="ECO:0000256" key="5">
    <source>
        <dbReference type="ARBA" id="ARBA00022989"/>
    </source>
</evidence>